<evidence type="ECO:0000256" key="1">
    <source>
        <dbReference type="SAM" id="Phobius"/>
    </source>
</evidence>
<proteinExistence type="predicted"/>
<feature type="transmembrane region" description="Helical" evidence="1">
    <location>
        <begin position="413"/>
        <end position="432"/>
    </location>
</feature>
<feature type="transmembrane region" description="Helical" evidence="1">
    <location>
        <begin position="483"/>
        <end position="508"/>
    </location>
</feature>
<evidence type="ECO:0000313" key="2">
    <source>
        <dbReference type="EMBL" id="EMS80802.1"/>
    </source>
</evidence>
<dbReference type="AlphaFoldDB" id="S0G729"/>
<feature type="transmembrane region" description="Helical" evidence="1">
    <location>
        <begin position="70"/>
        <end position="96"/>
    </location>
</feature>
<protein>
    <submittedName>
        <fullName evidence="2">ABC transporter-like protein</fullName>
    </submittedName>
</protein>
<evidence type="ECO:0000313" key="3">
    <source>
        <dbReference type="Proteomes" id="UP000014216"/>
    </source>
</evidence>
<keyword evidence="1" id="KW-0472">Membrane</keyword>
<feature type="transmembrane region" description="Helical" evidence="1">
    <location>
        <begin position="149"/>
        <end position="180"/>
    </location>
</feature>
<feature type="transmembrane region" description="Helical" evidence="1">
    <location>
        <begin position="261"/>
        <end position="282"/>
    </location>
</feature>
<feature type="transmembrane region" description="Helical" evidence="1">
    <location>
        <begin position="121"/>
        <end position="143"/>
    </location>
</feature>
<name>S0G729_9BACT</name>
<dbReference type="OrthoDB" id="56319at2"/>
<feature type="transmembrane region" description="Helical" evidence="1">
    <location>
        <begin position="370"/>
        <end position="392"/>
    </location>
</feature>
<dbReference type="Proteomes" id="UP000014216">
    <property type="component" value="Unassembled WGS sequence"/>
</dbReference>
<feature type="transmembrane region" description="Helical" evidence="1">
    <location>
        <begin position="528"/>
        <end position="550"/>
    </location>
</feature>
<feature type="transmembrane region" description="Helical" evidence="1">
    <location>
        <begin position="187"/>
        <end position="207"/>
    </location>
</feature>
<dbReference type="InterPro" id="IPR031599">
    <property type="entry name" value="ABC_tran_2"/>
</dbReference>
<gene>
    <name evidence="2" type="ORF">Dpo_2c05030</name>
</gene>
<dbReference type="PATRIC" id="fig|1286635.3.peg.1480"/>
<feature type="transmembrane region" description="Helical" evidence="1">
    <location>
        <begin position="438"/>
        <end position="471"/>
    </location>
</feature>
<comment type="caution">
    <text evidence="2">The sequence shown here is derived from an EMBL/GenBank/DDBJ whole genome shotgun (WGS) entry which is preliminary data.</text>
</comment>
<dbReference type="RefSeq" id="WP_006965081.1">
    <property type="nucleotide sequence ID" value="NZ_APJX01000002.1"/>
</dbReference>
<reference evidence="2 3" key="1">
    <citation type="journal article" date="2013" name="Genome Announc.">
        <title>Draft Genome Sequence of Desulfotignum phosphitoxidans DSM 13687 Strain FiPS-3.</title>
        <authorList>
            <person name="Poehlein A."/>
            <person name="Daniel R."/>
            <person name="Simeonova D.D."/>
        </authorList>
    </citation>
    <scope>NUCLEOTIDE SEQUENCE [LARGE SCALE GENOMIC DNA]</scope>
    <source>
        <strain evidence="2 3">DSM 13687</strain>
    </source>
</reference>
<accession>S0G729</accession>
<organism evidence="2 3">
    <name type="scientific">Desulfotignum phosphitoxidans DSM 13687</name>
    <dbReference type="NCBI Taxonomy" id="1286635"/>
    <lineage>
        <taxon>Bacteria</taxon>
        <taxon>Pseudomonadati</taxon>
        <taxon>Thermodesulfobacteriota</taxon>
        <taxon>Desulfobacteria</taxon>
        <taxon>Desulfobacterales</taxon>
        <taxon>Desulfobacteraceae</taxon>
        <taxon>Desulfotignum</taxon>
    </lineage>
</organism>
<keyword evidence="1" id="KW-0812">Transmembrane</keyword>
<dbReference type="EMBL" id="APJX01000002">
    <property type="protein sequence ID" value="EMS80802.1"/>
    <property type="molecule type" value="Genomic_DNA"/>
</dbReference>
<sequence length="561" mass="62132">MNAVILLLTPGLRGMKNQLCHKSASRIPWKLFFLALLGLCFWAGTFWISWRVLMYFSGIDEIGTLLSYKMLSMIITVAFSLLFISAVITAVSRFYLSKDLICVHAMPVPAWQVLLSRWTAAYVDGSWMVLLYLIPVLLSYVLVFDSGGLTFVLMGMSVISLSVTASVLGGIFVIILVMVIPAGRLKSVLVVAGILVFCLLYLAARMIRPEQLVDPEAFNTVLLYIASLETPSSPWFPGTWCFDSIKNLLEKNTGPALVDMALSWSFSLVALLAMLLAADLYYKKGLSKSLGKKQKTVKGPDNARLMQKKQPSLTLALAFREIRSFMRDQTQWSQIFLVLALIIIYIYNFTLLPLDRSPIKAFYLQNLLSFLNMGLALFVLTAVAGRFAYPAVSMESEAFWIIRSSPVSLSRFLWIKFLVYLVPLFIMAQVLIVTTNILLHVTVFMMILSIVTTALVVPPVTALAIGIGSIFADFNLESPLKSVTSFGGMVYMTACAALVAAVILLEAGPVYTIFMAGIKNRPLAGYEIAWSAVSFVLVPLICTACVIIPMRLGARHLQQRH</sequence>
<keyword evidence="1" id="KW-1133">Transmembrane helix</keyword>
<keyword evidence="3" id="KW-1185">Reference proteome</keyword>
<feature type="transmembrane region" description="Helical" evidence="1">
    <location>
        <begin position="31"/>
        <end position="50"/>
    </location>
</feature>
<dbReference type="Pfam" id="PF16949">
    <property type="entry name" value="ABC_tran_2"/>
    <property type="match status" value="1"/>
</dbReference>
<feature type="transmembrane region" description="Helical" evidence="1">
    <location>
        <begin position="332"/>
        <end position="350"/>
    </location>
</feature>